<accession>A0A1T5DSU7</accession>
<name>A0A1T5DSU7_9BACT</name>
<dbReference type="STRING" id="651661.SAMN05660293_01858"/>
<proteinExistence type="predicted"/>
<sequence>MQLFNLRMHLAALRQLLRDRSEEMSEDQRLEIWNKIEALQDLIEKLESLKD</sequence>
<dbReference type="EMBL" id="FUZA01000002">
    <property type="protein sequence ID" value="SKB74596.1"/>
    <property type="molecule type" value="Genomic_DNA"/>
</dbReference>
<gene>
    <name evidence="1" type="ORF">SAMN05660293_01858</name>
</gene>
<evidence type="ECO:0000313" key="2">
    <source>
        <dbReference type="Proteomes" id="UP000190897"/>
    </source>
</evidence>
<protein>
    <submittedName>
        <fullName evidence="1">Uncharacterized protein</fullName>
    </submittedName>
</protein>
<organism evidence="1 2">
    <name type="scientific">Dyadobacter psychrophilus</name>
    <dbReference type="NCBI Taxonomy" id="651661"/>
    <lineage>
        <taxon>Bacteria</taxon>
        <taxon>Pseudomonadati</taxon>
        <taxon>Bacteroidota</taxon>
        <taxon>Cytophagia</taxon>
        <taxon>Cytophagales</taxon>
        <taxon>Spirosomataceae</taxon>
        <taxon>Dyadobacter</taxon>
    </lineage>
</organism>
<dbReference type="AlphaFoldDB" id="A0A1T5DSU7"/>
<dbReference type="Proteomes" id="UP000190897">
    <property type="component" value="Unassembled WGS sequence"/>
</dbReference>
<evidence type="ECO:0000313" key="1">
    <source>
        <dbReference type="EMBL" id="SKB74596.1"/>
    </source>
</evidence>
<reference evidence="2" key="1">
    <citation type="submission" date="2017-02" db="EMBL/GenBank/DDBJ databases">
        <authorList>
            <person name="Varghese N."/>
            <person name="Submissions S."/>
        </authorList>
    </citation>
    <scope>NUCLEOTIDE SEQUENCE [LARGE SCALE GENOMIC DNA]</scope>
    <source>
        <strain evidence="2">DSM 22270</strain>
    </source>
</reference>
<keyword evidence="2" id="KW-1185">Reference proteome</keyword>